<name>A0A2N7TUB0_9GAMM</name>
<sequence>MRKDVIEKTGSLPYLDIKNVLASEPEKLDFVLPGLLAGTVGAIVSPGGVGKSAYVLAKMKEISQQGRAVYLSLEDNLEMLKHRMHALHYSSTDEEKALIEDPSRFFIAPLEDRAVKIENDDWFSMIKEIATNSRAIFIDTLRKFHNSNENDSSEMTLITDRLSQIAVASNCCPIYIHHTSKSGQGGSQQASRGSSVLVDNIKWQQYLEAMTEAEAKVFGIKNMKHYFKVGTSKINAGIQPDPTWYKRVSDPRPNFDGYYAQEVSFNKEVEANNNKDGEYRI</sequence>
<dbReference type="Gene3D" id="3.40.50.300">
    <property type="entry name" value="P-loop containing nucleotide triphosphate hydrolases"/>
    <property type="match status" value="1"/>
</dbReference>
<dbReference type="RefSeq" id="WP_102655684.1">
    <property type="nucleotide sequence ID" value="NZ_PNRF01000050.1"/>
</dbReference>
<dbReference type="AlphaFoldDB" id="A0A2N7TUB0"/>
<organism evidence="1 2">
    <name type="scientific">Billgrantia endophytica</name>
    <dbReference type="NCBI Taxonomy" id="2033802"/>
    <lineage>
        <taxon>Bacteria</taxon>
        <taxon>Pseudomonadati</taxon>
        <taxon>Pseudomonadota</taxon>
        <taxon>Gammaproteobacteria</taxon>
        <taxon>Oceanospirillales</taxon>
        <taxon>Halomonadaceae</taxon>
        <taxon>Billgrantia</taxon>
    </lineage>
</organism>
<accession>A0A2N7TUB0</accession>
<protein>
    <submittedName>
        <fullName evidence="1">Uncharacterized protein</fullName>
    </submittedName>
</protein>
<gene>
    <name evidence="1" type="ORF">C1H69_22850</name>
</gene>
<dbReference type="CDD" id="cd01125">
    <property type="entry name" value="RepA_RSF1010_like"/>
    <property type="match status" value="1"/>
</dbReference>
<proteinExistence type="predicted"/>
<dbReference type="InterPro" id="IPR038724">
    <property type="entry name" value="RepA"/>
</dbReference>
<dbReference type="Proteomes" id="UP000235803">
    <property type="component" value="Unassembled WGS sequence"/>
</dbReference>
<dbReference type="EMBL" id="PNRF01000050">
    <property type="protein sequence ID" value="PMR71775.1"/>
    <property type="molecule type" value="Genomic_DNA"/>
</dbReference>
<keyword evidence="2" id="KW-1185">Reference proteome</keyword>
<reference evidence="1 2" key="1">
    <citation type="submission" date="2018-01" db="EMBL/GenBank/DDBJ databases">
        <title>Halomonas endophytica sp. nov., isolated from storage liquid in the stems of Populus euphratica.</title>
        <authorList>
            <person name="Chen C."/>
        </authorList>
    </citation>
    <scope>NUCLEOTIDE SEQUENCE [LARGE SCALE GENOMIC DNA]</scope>
    <source>
        <strain evidence="1 2">MC28</strain>
    </source>
</reference>
<dbReference type="OrthoDB" id="8477405at2"/>
<comment type="caution">
    <text evidence="1">The sequence shown here is derived from an EMBL/GenBank/DDBJ whole genome shotgun (WGS) entry which is preliminary data.</text>
</comment>
<dbReference type="SUPFAM" id="SSF52540">
    <property type="entry name" value="P-loop containing nucleoside triphosphate hydrolases"/>
    <property type="match status" value="1"/>
</dbReference>
<evidence type="ECO:0000313" key="2">
    <source>
        <dbReference type="Proteomes" id="UP000235803"/>
    </source>
</evidence>
<dbReference type="Pfam" id="PF13481">
    <property type="entry name" value="AAA_25"/>
    <property type="match status" value="1"/>
</dbReference>
<dbReference type="InterPro" id="IPR027417">
    <property type="entry name" value="P-loop_NTPase"/>
</dbReference>
<evidence type="ECO:0000313" key="1">
    <source>
        <dbReference type="EMBL" id="PMR71775.1"/>
    </source>
</evidence>